<accession>A0ACC3BBS6</accession>
<comment type="caution">
    <text evidence="1">The sequence shown here is derived from an EMBL/GenBank/DDBJ whole genome shotgun (WGS) entry which is preliminary data.</text>
</comment>
<gene>
    <name evidence="1" type="ORF">N8T08_010731</name>
</gene>
<reference evidence="1 2" key="1">
    <citation type="journal article" date="2023" name="ACS Omega">
        <title>Identification of the Neoaspergillic Acid Biosynthesis Gene Cluster by Establishing an In Vitro CRISPR-Ribonucleoprotein Genetic System in Aspergillus melleus.</title>
        <authorList>
            <person name="Yuan B."/>
            <person name="Grau M.F."/>
            <person name="Murata R.M."/>
            <person name="Torok T."/>
            <person name="Venkateswaran K."/>
            <person name="Stajich J.E."/>
            <person name="Wang C.C.C."/>
        </authorList>
    </citation>
    <scope>NUCLEOTIDE SEQUENCE [LARGE SCALE GENOMIC DNA]</scope>
    <source>
        <strain evidence="1 2">IMV 1140</strain>
    </source>
</reference>
<protein>
    <submittedName>
        <fullName evidence="1">Uncharacterized protein</fullName>
    </submittedName>
</protein>
<organism evidence="1 2">
    <name type="scientific">Aspergillus melleus</name>
    <dbReference type="NCBI Taxonomy" id="138277"/>
    <lineage>
        <taxon>Eukaryota</taxon>
        <taxon>Fungi</taxon>
        <taxon>Dikarya</taxon>
        <taxon>Ascomycota</taxon>
        <taxon>Pezizomycotina</taxon>
        <taxon>Eurotiomycetes</taxon>
        <taxon>Eurotiomycetidae</taxon>
        <taxon>Eurotiales</taxon>
        <taxon>Aspergillaceae</taxon>
        <taxon>Aspergillus</taxon>
        <taxon>Aspergillus subgen. Circumdati</taxon>
    </lineage>
</organism>
<proteinExistence type="predicted"/>
<name>A0ACC3BBS6_9EURO</name>
<evidence type="ECO:0000313" key="2">
    <source>
        <dbReference type="Proteomes" id="UP001177260"/>
    </source>
</evidence>
<sequence length="661" mass="73279">MSPLNEAAWILKPKSDLKRFTAAYNIPLEGEIVIENRAVAIQPFDANVRARAYIDVPYPFILGNGVAGIVHDVGPSVTRFKKGDRVVSDTPTYQLKESKYGGWQKFVVSREATTAKIPASTTFEDAAAIPFSLLTAVSALHLHLGMGKPGSNCNGKALIWSGSGSVGGYAVQYAASVGYEVVATASSRKFEYVRGLGASTVLDYKDDEIVSKLKSFGPYDYIMTASGDAKGSNALSEILQPDGGTFASVRPQSSEMNLAKNVHLVYDFFSTTTQKPENGEFTEWWYGDYLPGALGGNVTPTPLEKRTGGLNSIQAACTDVLEGRSPKKLVLDPQEDDVKESLNLRAYGGEIENVKLLTPLSHDTPIEELRRRYREDGVIWIKNIINRDLVNRCRREYLHFVNQGSGMLKTDTDPEDGIFSGADWRDFVLPGAVRLAMGLEDKGPFVDNAINSHVAPFYLAFKAEVARQVEPFVGELCSFEEPWCLPRSLLRCAVPGAESTPVHYDQIFLRAAPPTSITAWVPIGDIERKGGGLIYLYRSHDLGKQYEDDFTRLNADLTDAEKISAVNQNMNKGGWLDRNSSHFGKNWGREWFVGEYEAGDIVFHNPYMIHAGAMNESDKGRIRVSTDLRFVDKRQPFDERWTVAAFSEEDPNLARKIERPK</sequence>
<keyword evidence="2" id="KW-1185">Reference proteome</keyword>
<evidence type="ECO:0000313" key="1">
    <source>
        <dbReference type="EMBL" id="KAK1148093.1"/>
    </source>
</evidence>
<dbReference type="Proteomes" id="UP001177260">
    <property type="component" value="Unassembled WGS sequence"/>
</dbReference>
<dbReference type="EMBL" id="JAOPJF010000009">
    <property type="protein sequence ID" value="KAK1148093.1"/>
    <property type="molecule type" value="Genomic_DNA"/>
</dbReference>